<name>A0A1J5SLQ0_9ZZZZ</name>
<comment type="caution">
    <text evidence="1">The sequence shown here is derived from an EMBL/GenBank/DDBJ whole genome shotgun (WGS) entry which is preliminary data.</text>
</comment>
<sequence>MTPRRFLSLFALAALIAAAALLVFNALRGRRDADERNIVERLVARQIAEGHSVVPPPGLDEAALRWHVAQELTRAPTVGVLGSSHSLHLSGPMLGVQGLQNFSISGGDMTEHIVTTTLLARRGLSPRVWVIVVDPWYFDRSTDFGMWKLRGSVLVDAERRLDRASTPHIPEIFGPRWHPSAEATLSERFSITPLVDWLDDVARRLAYRPTLVDPSRPDLPFLILRSDGAYQVTPDSDHAGDDSTELARRQFVQDIDRHRYGSYERVDADLWMLFERWIDACQASGSRVILVLTPYHPAIYPKIVARPDNQLQKIERMVRAFASRQHLPLFGSYDPSKMGMSPDDFVDGDHLDDAGLRRLCAPMSPVVRADLDKEKAAR</sequence>
<organism evidence="1">
    <name type="scientific">mine drainage metagenome</name>
    <dbReference type="NCBI Taxonomy" id="410659"/>
    <lineage>
        <taxon>unclassified sequences</taxon>
        <taxon>metagenomes</taxon>
        <taxon>ecological metagenomes</taxon>
    </lineage>
</organism>
<reference evidence="1" key="1">
    <citation type="submission" date="2016-10" db="EMBL/GenBank/DDBJ databases">
        <title>Sequence of Gallionella enrichment culture.</title>
        <authorList>
            <person name="Poehlein A."/>
            <person name="Muehling M."/>
            <person name="Daniel R."/>
        </authorList>
    </citation>
    <scope>NUCLEOTIDE SEQUENCE</scope>
</reference>
<evidence type="ECO:0000313" key="1">
    <source>
        <dbReference type="EMBL" id="OIR09375.1"/>
    </source>
</evidence>
<dbReference type="EMBL" id="MLJW01000027">
    <property type="protein sequence ID" value="OIR09375.1"/>
    <property type="molecule type" value="Genomic_DNA"/>
</dbReference>
<dbReference type="SUPFAM" id="SSF52266">
    <property type="entry name" value="SGNH hydrolase"/>
    <property type="match status" value="1"/>
</dbReference>
<protein>
    <submittedName>
        <fullName evidence="1">Uncharacterized protein</fullName>
    </submittedName>
</protein>
<proteinExistence type="predicted"/>
<accession>A0A1J5SLQ0</accession>
<dbReference type="AlphaFoldDB" id="A0A1J5SLQ0"/>
<gene>
    <name evidence="1" type="ORF">GALL_86090</name>
</gene>